<protein>
    <submittedName>
        <fullName evidence="1">Uncharacterized protein</fullName>
    </submittedName>
</protein>
<keyword evidence="2" id="KW-1185">Reference proteome</keyword>
<dbReference type="AlphaFoldDB" id="A0A1M6GJX5"/>
<evidence type="ECO:0000313" key="2">
    <source>
        <dbReference type="Proteomes" id="UP000184292"/>
    </source>
</evidence>
<dbReference type="Proteomes" id="UP000184292">
    <property type="component" value="Unassembled WGS sequence"/>
</dbReference>
<dbReference type="EMBL" id="FQYO01000005">
    <property type="protein sequence ID" value="SHJ10226.1"/>
    <property type="molecule type" value="Genomic_DNA"/>
</dbReference>
<gene>
    <name evidence="1" type="ORF">SAMN05444417_2779</name>
</gene>
<organism evidence="1 2">
    <name type="scientific">Wenxinia saemankumensis</name>
    <dbReference type="NCBI Taxonomy" id="1447782"/>
    <lineage>
        <taxon>Bacteria</taxon>
        <taxon>Pseudomonadati</taxon>
        <taxon>Pseudomonadota</taxon>
        <taxon>Alphaproteobacteria</taxon>
        <taxon>Rhodobacterales</taxon>
        <taxon>Roseobacteraceae</taxon>
        <taxon>Wenxinia</taxon>
    </lineage>
</organism>
<name>A0A1M6GJX5_9RHOB</name>
<dbReference type="RefSeq" id="WP_073331968.1">
    <property type="nucleotide sequence ID" value="NZ_FQYO01000005.1"/>
</dbReference>
<dbReference type="STRING" id="1447782.SAMN05444417_2779"/>
<accession>A0A1M6GJX5</accession>
<reference evidence="1 2" key="1">
    <citation type="submission" date="2016-11" db="EMBL/GenBank/DDBJ databases">
        <authorList>
            <person name="Jaros S."/>
            <person name="Januszkiewicz K."/>
            <person name="Wedrychowicz H."/>
        </authorList>
    </citation>
    <scope>NUCLEOTIDE SEQUENCE [LARGE SCALE GENOMIC DNA]</scope>
    <source>
        <strain evidence="1 2">DSM 100565</strain>
    </source>
</reference>
<proteinExistence type="predicted"/>
<evidence type="ECO:0000313" key="1">
    <source>
        <dbReference type="EMBL" id="SHJ10226.1"/>
    </source>
</evidence>
<sequence length="124" mass="12609">MTAYTLTVAGICPVAHRDAANRMLAGMQHGPANFSVEAGPDPDGPATHLVLAAPAMLSFAEDLAYIEAGIDGIEGEEQASIAEVLAQVKFAFAPRAGHADTGQELLAGLMGEAGLVQIAPSDAP</sequence>